<dbReference type="RefSeq" id="WP_034953239.1">
    <property type="nucleotide sequence ID" value="NZ_JDST02000117.1"/>
</dbReference>
<name>A0A080M0Y3_9PROT</name>
<dbReference type="AlphaFoldDB" id="A0A080M0Y3"/>
<keyword evidence="1" id="KW-0812">Transmembrane</keyword>
<dbReference type="STRING" id="1453999.AW06_004096"/>
<dbReference type="InterPro" id="IPR032255">
    <property type="entry name" value="HBM"/>
</dbReference>
<dbReference type="InterPro" id="IPR003660">
    <property type="entry name" value="HAMP_dom"/>
</dbReference>
<evidence type="ECO:0000313" key="5">
    <source>
        <dbReference type="Proteomes" id="UP000021315"/>
    </source>
</evidence>
<accession>A0A080M0Y3</accession>
<reference evidence="3 5" key="1">
    <citation type="submission" date="2014-02" db="EMBL/GenBank/DDBJ databases">
        <title>Expanding our view of genomic diversity in Candidatus Accumulibacter clades.</title>
        <authorList>
            <person name="Skennerton C.T."/>
            <person name="Barr J.J."/>
            <person name="Slater F.R."/>
            <person name="Bond P.L."/>
            <person name="Tyson G.W."/>
        </authorList>
    </citation>
    <scope>NUCLEOTIDE SEQUENCE [LARGE SCALE GENOMIC DNA]</scope>
    <source>
        <strain evidence="5">SK-02</strain>
    </source>
</reference>
<sequence>MEKVWSKFRIGEKIGLGFAVVGLLFAGVVWHYHQTLKSVLDDYQQLHSVFEVRKSLALEIEIEMAAARDAEKDFLIQRQEHFAEEVDQHLQVMRAKVTALAAVDQHSRQTAEQLQRLLTTYQESFRTVAEAWRSIGLDENSGIQGAFRQKVHRLQELSAQYYVDPLYTILLQIRRSEKDLALRKDPAYRDRVRKLIQEFRQLVQGSGLQATVKQKLLSELLVYARTFEPYADTALKSAEVGGGMGPFRDAAHRIEAILKAHHVPHLETNIYKLRRHEKDFLLRGDEAYATMLVEMARTIRSQIAASPLSETDKTLLASLLLDYQQGFLLLVAQRASIVTLTREVDAAARQIAPLITANVDQANQMMAARVEAIADSSRASVHLGLIAMYGALALALIFVITLTSRIVHKVRQMAGLLDDLAYGAPTARVPAVPGGRDEINAMAESLNALLEHRANFLDCWKTSMNEMIAQRELELAHSEAARDELLTELRAASIAKVQQLNAIRGRLLLHAKHIVEIHQRLRSAPGDVTTDDVQSLEHAAQGMVTLLEVLAVDNGTSPERAAGAADQTVSA</sequence>
<feature type="domain" description="HAMP" evidence="2">
    <location>
        <begin position="404"/>
        <end position="458"/>
    </location>
</feature>
<keyword evidence="1" id="KW-1133">Transmembrane helix</keyword>
<dbReference type="KEGG" id="acog:HWD57_21670"/>
<dbReference type="SMART" id="SM01358">
    <property type="entry name" value="HBM"/>
    <property type="match status" value="1"/>
</dbReference>
<evidence type="ECO:0000313" key="3">
    <source>
        <dbReference type="EMBL" id="KFB74917.1"/>
    </source>
</evidence>
<feature type="transmembrane region" description="Helical" evidence="1">
    <location>
        <begin position="14"/>
        <end position="32"/>
    </location>
</feature>
<keyword evidence="1" id="KW-0472">Membrane</keyword>
<keyword evidence="5" id="KW-1185">Reference proteome</keyword>
<gene>
    <name evidence="3" type="ORF">AW06_004096</name>
    <name evidence="4" type="ORF">HWD57_21670</name>
</gene>
<evidence type="ECO:0000256" key="1">
    <source>
        <dbReference type="SAM" id="Phobius"/>
    </source>
</evidence>
<organism evidence="3 5">
    <name type="scientific">Candidatus Accumulibacter cognatus</name>
    <dbReference type="NCBI Taxonomy" id="2954383"/>
    <lineage>
        <taxon>Bacteria</taxon>
        <taxon>Pseudomonadati</taxon>
        <taxon>Pseudomonadota</taxon>
        <taxon>Betaproteobacteria</taxon>
        <taxon>Candidatus Accumulibacter</taxon>
    </lineage>
</organism>
<proteinExistence type="predicted"/>
<feature type="transmembrane region" description="Helical" evidence="1">
    <location>
        <begin position="383"/>
        <end position="403"/>
    </location>
</feature>
<reference evidence="4" key="3">
    <citation type="submission" date="2020-06" db="EMBL/GenBank/DDBJ databases">
        <authorList>
            <person name="Arumugam K."/>
            <person name="Besarab I."/>
            <person name="Haryono M."/>
            <person name="Bagci C."/>
            <person name="Beier S."/>
            <person name="Buchfink B."/>
            <person name="Gorska A."/>
            <person name="Qiu G."/>
            <person name="Huson D.H."/>
            <person name="Williams R.B."/>
        </authorList>
    </citation>
    <scope>NUCLEOTIDE SEQUENCE</scope>
    <source>
        <strain evidence="4">SSA1</strain>
    </source>
</reference>
<accession>A0A7D5NCF5</accession>
<dbReference type="EMBL" id="JDST02000117">
    <property type="protein sequence ID" value="KFB74917.1"/>
    <property type="molecule type" value="Genomic_DNA"/>
</dbReference>
<evidence type="ECO:0000259" key="2">
    <source>
        <dbReference type="PROSITE" id="PS50885"/>
    </source>
</evidence>
<dbReference type="GO" id="GO:0016020">
    <property type="term" value="C:membrane"/>
    <property type="evidence" value="ECO:0007669"/>
    <property type="project" value="InterPro"/>
</dbReference>
<dbReference type="PROSITE" id="PS50885">
    <property type="entry name" value="HAMP"/>
    <property type="match status" value="1"/>
</dbReference>
<evidence type="ECO:0000313" key="6">
    <source>
        <dbReference type="Proteomes" id="UP000509684"/>
    </source>
</evidence>
<dbReference type="Gene3D" id="6.10.340.10">
    <property type="match status" value="1"/>
</dbReference>
<dbReference type="EMBL" id="CP058708">
    <property type="protein sequence ID" value="QLH52095.1"/>
    <property type="molecule type" value="Genomic_DNA"/>
</dbReference>
<dbReference type="Proteomes" id="UP000509684">
    <property type="component" value="Chromosome"/>
</dbReference>
<protein>
    <submittedName>
        <fullName evidence="3">HAMP domain protein</fullName>
    </submittedName>
    <submittedName>
        <fullName evidence="4">HAMP domain-containing protein</fullName>
    </submittedName>
</protein>
<evidence type="ECO:0000313" key="4">
    <source>
        <dbReference type="EMBL" id="QLH52095.1"/>
    </source>
</evidence>
<dbReference type="GO" id="GO:0007165">
    <property type="term" value="P:signal transduction"/>
    <property type="evidence" value="ECO:0007669"/>
    <property type="project" value="InterPro"/>
</dbReference>
<reference evidence="4 6" key="2">
    <citation type="journal article" date="2019" name="Microbiome">
        <title>Annotated bacterial chromosomes from frame-shift-corrected long-read metagenomic data.</title>
        <authorList>
            <person name="Arumugam K."/>
            <person name="Bagci C."/>
            <person name="Bessarab I."/>
            <person name="Beier S."/>
            <person name="Buchfink B."/>
            <person name="Gorska A."/>
            <person name="Qiu G."/>
            <person name="Huson D.H."/>
            <person name="Williams R.B.H."/>
        </authorList>
    </citation>
    <scope>NUCLEOTIDE SEQUENCE [LARGE SCALE GENOMIC DNA]</scope>
    <source>
        <strain evidence="4">SSA1</strain>
    </source>
</reference>
<dbReference type="Proteomes" id="UP000021315">
    <property type="component" value="Unassembled WGS sequence"/>
</dbReference>